<dbReference type="EMBL" id="BMAO01032490">
    <property type="protein sequence ID" value="GFQ82575.1"/>
    <property type="molecule type" value="Genomic_DNA"/>
</dbReference>
<dbReference type="Pfam" id="PF02966">
    <property type="entry name" value="DIM1"/>
    <property type="match status" value="1"/>
</dbReference>
<dbReference type="GO" id="GO:0046540">
    <property type="term" value="C:U4/U6 x U5 tri-snRNP complex"/>
    <property type="evidence" value="ECO:0007669"/>
    <property type="project" value="InterPro"/>
</dbReference>
<dbReference type="OrthoDB" id="147752at2759"/>
<comment type="similarity">
    <text evidence="1">Belongs to the DIM1 family.</text>
</comment>
<gene>
    <name evidence="2" type="primary">Txnl4b</name>
    <name evidence="2" type="ORF">TNCT_237781</name>
</gene>
<organism evidence="2 3">
    <name type="scientific">Trichonephila clavata</name>
    <name type="common">Joro spider</name>
    <name type="synonym">Nephila clavata</name>
    <dbReference type="NCBI Taxonomy" id="2740835"/>
    <lineage>
        <taxon>Eukaryota</taxon>
        <taxon>Metazoa</taxon>
        <taxon>Ecdysozoa</taxon>
        <taxon>Arthropoda</taxon>
        <taxon>Chelicerata</taxon>
        <taxon>Arachnida</taxon>
        <taxon>Araneae</taxon>
        <taxon>Araneomorphae</taxon>
        <taxon>Entelegynae</taxon>
        <taxon>Araneoidea</taxon>
        <taxon>Nephilidae</taxon>
        <taxon>Trichonephila</taxon>
    </lineage>
</organism>
<evidence type="ECO:0000313" key="2">
    <source>
        <dbReference type="EMBL" id="GFQ82575.1"/>
    </source>
</evidence>
<dbReference type="PANTHER" id="PTHR12052:SF4">
    <property type="entry name" value="THIOREDOXIN-LIKE PROTEIN 4B"/>
    <property type="match status" value="1"/>
</dbReference>
<dbReference type="InterPro" id="IPR036249">
    <property type="entry name" value="Thioredoxin-like_sf"/>
</dbReference>
<reference evidence="2" key="1">
    <citation type="submission" date="2020-07" db="EMBL/GenBank/DDBJ databases">
        <title>Multicomponent nature underlies the extraordinary mechanical properties of spider dragline silk.</title>
        <authorList>
            <person name="Kono N."/>
            <person name="Nakamura H."/>
            <person name="Mori M."/>
            <person name="Yoshida Y."/>
            <person name="Ohtoshi R."/>
            <person name="Malay A.D."/>
            <person name="Moran D.A.P."/>
            <person name="Tomita M."/>
            <person name="Numata K."/>
            <person name="Arakawa K."/>
        </authorList>
    </citation>
    <scope>NUCLEOTIDE SEQUENCE</scope>
</reference>
<dbReference type="GO" id="GO:0000398">
    <property type="term" value="P:mRNA splicing, via spliceosome"/>
    <property type="evidence" value="ECO:0007669"/>
    <property type="project" value="InterPro"/>
</dbReference>
<keyword evidence="3" id="KW-1185">Reference proteome</keyword>
<dbReference type="PANTHER" id="PTHR12052">
    <property type="entry name" value="THIOREDOXIN-LIKE PROTEN 4A, 4B"/>
    <property type="match status" value="1"/>
</dbReference>
<dbReference type="SUPFAM" id="SSF52833">
    <property type="entry name" value="Thioredoxin-like"/>
    <property type="match status" value="1"/>
</dbReference>
<evidence type="ECO:0000256" key="1">
    <source>
        <dbReference type="ARBA" id="ARBA00008241"/>
    </source>
</evidence>
<dbReference type="GO" id="GO:0005681">
    <property type="term" value="C:spliceosomal complex"/>
    <property type="evidence" value="ECO:0007669"/>
    <property type="project" value="TreeGrafter"/>
</dbReference>
<dbReference type="Gene3D" id="3.40.30.10">
    <property type="entry name" value="Glutaredoxin"/>
    <property type="match status" value="1"/>
</dbReference>
<accession>A0A8X6IT03</accession>
<proteinExistence type="inferred from homology"/>
<name>A0A8X6IT03_TRICU</name>
<dbReference type="GO" id="GO:0005682">
    <property type="term" value="C:U5 snRNP"/>
    <property type="evidence" value="ECO:0007669"/>
    <property type="project" value="TreeGrafter"/>
</dbReference>
<dbReference type="SMART" id="SM01410">
    <property type="entry name" value="DIM1"/>
    <property type="match status" value="1"/>
</dbReference>
<comment type="caution">
    <text evidence="2">The sequence shown here is derived from an EMBL/GenBank/DDBJ whole genome shotgun (WGS) entry which is preliminary data.</text>
</comment>
<sequence length="147" mass="16952">MNFLPQLKNKEEVDHMIRSVEDRVFVLRFGKENEVGTMKIDDILLKTEGLLSSMATIATCNVNDVPEYVDYFEITYIPSTVYFFNTHHIKIESGMPDNAQYIGPFENKQDFIDLVEVVYRAAMRGKRYVDAPSKPRVNLSELMFTGT</sequence>
<dbReference type="InterPro" id="IPR004123">
    <property type="entry name" value="Dim1"/>
</dbReference>
<dbReference type="Proteomes" id="UP000887116">
    <property type="component" value="Unassembled WGS sequence"/>
</dbReference>
<evidence type="ECO:0000313" key="3">
    <source>
        <dbReference type="Proteomes" id="UP000887116"/>
    </source>
</evidence>
<dbReference type="AlphaFoldDB" id="A0A8X6IT03"/>
<protein>
    <submittedName>
        <fullName evidence="2">Thioredoxin-like protein 4B</fullName>
    </submittedName>
</protein>